<dbReference type="EMBL" id="QPFP01000010">
    <property type="protein sequence ID" value="TEB34094.1"/>
    <property type="molecule type" value="Genomic_DNA"/>
</dbReference>
<accession>A0A4Y7TJD0</accession>
<proteinExistence type="predicted"/>
<protein>
    <submittedName>
        <fullName evidence="2">Uncharacterized protein</fullName>
    </submittedName>
</protein>
<evidence type="ECO:0000256" key="1">
    <source>
        <dbReference type="SAM" id="MobiDB-lite"/>
    </source>
</evidence>
<keyword evidence="3" id="KW-1185">Reference proteome</keyword>
<feature type="compositionally biased region" description="Basic and acidic residues" evidence="1">
    <location>
        <begin position="1"/>
        <end position="39"/>
    </location>
</feature>
<evidence type="ECO:0000313" key="3">
    <source>
        <dbReference type="Proteomes" id="UP000298030"/>
    </source>
</evidence>
<name>A0A4Y7TJD0_COPMI</name>
<gene>
    <name evidence="2" type="ORF">FA13DRAFT_1729565</name>
</gene>
<evidence type="ECO:0000313" key="2">
    <source>
        <dbReference type="EMBL" id="TEB34094.1"/>
    </source>
</evidence>
<comment type="caution">
    <text evidence="2">The sequence shown here is derived from an EMBL/GenBank/DDBJ whole genome shotgun (WGS) entry which is preliminary data.</text>
</comment>
<sequence length="101" mass="11313">MYAIHSKESSPIETGEKRGTETGENEKRRADEERTRGDDVQEWDAPSRRARRIKGGRDGRAAIFLRGAESESDWRSVLAWCGGSTSSLGKNNWRIDSRAGC</sequence>
<organism evidence="2 3">
    <name type="scientific">Coprinellus micaceus</name>
    <name type="common">Glistening ink-cap mushroom</name>
    <name type="synonym">Coprinus micaceus</name>
    <dbReference type="NCBI Taxonomy" id="71717"/>
    <lineage>
        <taxon>Eukaryota</taxon>
        <taxon>Fungi</taxon>
        <taxon>Dikarya</taxon>
        <taxon>Basidiomycota</taxon>
        <taxon>Agaricomycotina</taxon>
        <taxon>Agaricomycetes</taxon>
        <taxon>Agaricomycetidae</taxon>
        <taxon>Agaricales</taxon>
        <taxon>Agaricineae</taxon>
        <taxon>Psathyrellaceae</taxon>
        <taxon>Coprinellus</taxon>
    </lineage>
</organism>
<dbReference type="AlphaFoldDB" id="A0A4Y7TJD0"/>
<reference evidence="2 3" key="1">
    <citation type="journal article" date="2019" name="Nat. Ecol. Evol.">
        <title>Megaphylogeny resolves global patterns of mushroom evolution.</title>
        <authorList>
            <person name="Varga T."/>
            <person name="Krizsan K."/>
            <person name="Foldi C."/>
            <person name="Dima B."/>
            <person name="Sanchez-Garcia M."/>
            <person name="Sanchez-Ramirez S."/>
            <person name="Szollosi G.J."/>
            <person name="Szarkandi J.G."/>
            <person name="Papp V."/>
            <person name="Albert L."/>
            <person name="Andreopoulos W."/>
            <person name="Angelini C."/>
            <person name="Antonin V."/>
            <person name="Barry K.W."/>
            <person name="Bougher N.L."/>
            <person name="Buchanan P."/>
            <person name="Buyck B."/>
            <person name="Bense V."/>
            <person name="Catcheside P."/>
            <person name="Chovatia M."/>
            <person name="Cooper J."/>
            <person name="Damon W."/>
            <person name="Desjardin D."/>
            <person name="Finy P."/>
            <person name="Geml J."/>
            <person name="Haridas S."/>
            <person name="Hughes K."/>
            <person name="Justo A."/>
            <person name="Karasinski D."/>
            <person name="Kautmanova I."/>
            <person name="Kiss B."/>
            <person name="Kocsube S."/>
            <person name="Kotiranta H."/>
            <person name="LaButti K.M."/>
            <person name="Lechner B.E."/>
            <person name="Liimatainen K."/>
            <person name="Lipzen A."/>
            <person name="Lukacs Z."/>
            <person name="Mihaltcheva S."/>
            <person name="Morgado L.N."/>
            <person name="Niskanen T."/>
            <person name="Noordeloos M.E."/>
            <person name="Ohm R.A."/>
            <person name="Ortiz-Santana B."/>
            <person name="Ovrebo C."/>
            <person name="Racz N."/>
            <person name="Riley R."/>
            <person name="Savchenko A."/>
            <person name="Shiryaev A."/>
            <person name="Soop K."/>
            <person name="Spirin V."/>
            <person name="Szebenyi C."/>
            <person name="Tomsovsky M."/>
            <person name="Tulloss R.E."/>
            <person name="Uehling J."/>
            <person name="Grigoriev I.V."/>
            <person name="Vagvolgyi C."/>
            <person name="Papp T."/>
            <person name="Martin F.M."/>
            <person name="Miettinen O."/>
            <person name="Hibbett D.S."/>
            <person name="Nagy L.G."/>
        </authorList>
    </citation>
    <scope>NUCLEOTIDE SEQUENCE [LARGE SCALE GENOMIC DNA]</scope>
    <source>
        <strain evidence="2 3">FP101781</strain>
    </source>
</reference>
<dbReference type="Proteomes" id="UP000298030">
    <property type="component" value="Unassembled WGS sequence"/>
</dbReference>
<feature type="region of interest" description="Disordered" evidence="1">
    <location>
        <begin position="1"/>
        <end position="54"/>
    </location>
</feature>